<accession>A0A348AJU2</accession>
<dbReference type="AlphaFoldDB" id="A0A348AJU2"/>
<evidence type="ECO:0000313" key="2">
    <source>
        <dbReference type="EMBL" id="BBB91340.1"/>
    </source>
</evidence>
<sequence>MEERPRRNILNSEYGILNTDSETGRDNCE</sequence>
<organism evidence="2 3">
    <name type="scientific">Methylomusa anaerophila</name>
    <dbReference type="NCBI Taxonomy" id="1930071"/>
    <lineage>
        <taxon>Bacteria</taxon>
        <taxon>Bacillati</taxon>
        <taxon>Bacillota</taxon>
        <taxon>Negativicutes</taxon>
        <taxon>Selenomonadales</taxon>
        <taxon>Sporomusaceae</taxon>
        <taxon>Methylomusa</taxon>
    </lineage>
</organism>
<proteinExistence type="predicted"/>
<dbReference type="KEGG" id="mana:MAMMFC1_02018"/>
<dbReference type="EMBL" id="AP018449">
    <property type="protein sequence ID" value="BBB91340.1"/>
    <property type="molecule type" value="Genomic_DNA"/>
</dbReference>
<dbReference type="Proteomes" id="UP000276437">
    <property type="component" value="Chromosome"/>
</dbReference>
<evidence type="ECO:0000256" key="1">
    <source>
        <dbReference type="SAM" id="MobiDB-lite"/>
    </source>
</evidence>
<keyword evidence="3" id="KW-1185">Reference proteome</keyword>
<protein>
    <submittedName>
        <fullName evidence="2">Uncharacterized protein</fullName>
    </submittedName>
</protein>
<gene>
    <name evidence="2" type="ORF">MAMMFC1_02018</name>
</gene>
<evidence type="ECO:0000313" key="3">
    <source>
        <dbReference type="Proteomes" id="UP000276437"/>
    </source>
</evidence>
<name>A0A348AJU2_9FIRM</name>
<feature type="region of interest" description="Disordered" evidence="1">
    <location>
        <begin position="1"/>
        <end position="29"/>
    </location>
</feature>
<reference evidence="2 3" key="1">
    <citation type="journal article" date="2018" name="Int. J. Syst. Evol. Microbiol.">
        <title>Methylomusa anaerophila gen. nov., sp. nov., an anaerobic methanol-utilizing bacterium isolated from a microbial fuel cell.</title>
        <authorList>
            <person name="Amano N."/>
            <person name="Yamamuro A."/>
            <person name="Miyahara M."/>
            <person name="Kouzuma A."/>
            <person name="Abe T."/>
            <person name="Watanabe K."/>
        </authorList>
    </citation>
    <scope>NUCLEOTIDE SEQUENCE [LARGE SCALE GENOMIC DNA]</scope>
    <source>
        <strain evidence="2 3">MMFC1</strain>
    </source>
</reference>